<gene>
    <name evidence="2" type="ORF">SCE1572_01335</name>
</gene>
<sequence length="280" mass="29863">MTTPSKPRAPEGDLATFQRERVTHHGETRDVYRKGKGPAVLVLTEMPGISPQVLGFADRVVALGCTAVLPNLFGTAGRDPLQPPRLSGALYALSSMAKACVSKEFTVFATGRSSPVVDWLRALAASEHERCGGPGVGVVGMCFTGGFALAMAADARVLAPVMSQPSLPLGLTESRRRSVDCDAATLDAVAQRCDREGLRVIGLRFNGDPLVPEERFQFLRERLGDGFVAVELEQADGNPEGPLKKHHSVLTGALIDAPGEPTRAALDRVLQLFRDKLLAA</sequence>
<evidence type="ECO:0000313" key="3">
    <source>
        <dbReference type="Proteomes" id="UP000014803"/>
    </source>
</evidence>
<evidence type="ECO:0000313" key="2">
    <source>
        <dbReference type="EMBL" id="AGP33266.1"/>
    </source>
</evidence>
<dbReference type="eggNOG" id="COG0412">
    <property type="taxonomic scope" value="Bacteria"/>
</dbReference>
<dbReference type="OrthoDB" id="9782215at2"/>
<dbReference type="InterPro" id="IPR029058">
    <property type="entry name" value="AB_hydrolase_fold"/>
</dbReference>
<dbReference type="HOGENOM" id="CLU_086313_0_0_7"/>
<dbReference type="STRING" id="1254432.SCE1572_01335"/>
<dbReference type="InterPro" id="IPR002925">
    <property type="entry name" value="Dienelactn_hydro"/>
</dbReference>
<reference evidence="2 3" key="1">
    <citation type="journal article" date="2013" name="Sci. Rep.">
        <title>Extraordinary expansion of a Sorangium cellulosum genome from an alkaline milieu.</title>
        <authorList>
            <person name="Han K."/>
            <person name="Li Z.F."/>
            <person name="Peng R."/>
            <person name="Zhu L.P."/>
            <person name="Zhou T."/>
            <person name="Wang L.G."/>
            <person name="Li S.G."/>
            <person name="Zhang X.B."/>
            <person name="Hu W."/>
            <person name="Wu Z.H."/>
            <person name="Qin N."/>
            <person name="Li Y.Z."/>
        </authorList>
    </citation>
    <scope>NUCLEOTIDE SEQUENCE [LARGE SCALE GENOMIC DNA]</scope>
    <source>
        <strain evidence="2 3">So0157-2</strain>
    </source>
</reference>
<dbReference type="Gene3D" id="3.40.50.1820">
    <property type="entry name" value="alpha/beta hydrolase"/>
    <property type="match status" value="1"/>
</dbReference>
<accession>S4XLA9</accession>
<feature type="domain" description="Dienelactone hydrolase" evidence="1">
    <location>
        <begin position="36"/>
        <end position="162"/>
    </location>
</feature>
<dbReference type="EMBL" id="CP003969">
    <property type="protein sequence ID" value="AGP33266.1"/>
    <property type="molecule type" value="Genomic_DNA"/>
</dbReference>
<dbReference type="SUPFAM" id="SSF53474">
    <property type="entry name" value="alpha/beta-Hydrolases"/>
    <property type="match status" value="1"/>
</dbReference>
<dbReference type="AlphaFoldDB" id="S4XLA9"/>
<proteinExistence type="predicted"/>
<dbReference type="Proteomes" id="UP000014803">
    <property type="component" value="Chromosome"/>
</dbReference>
<dbReference type="GO" id="GO:0016787">
    <property type="term" value="F:hydrolase activity"/>
    <property type="evidence" value="ECO:0007669"/>
    <property type="project" value="InterPro"/>
</dbReference>
<organism evidence="2 3">
    <name type="scientific">Sorangium cellulosum So0157-2</name>
    <dbReference type="NCBI Taxonomy" id="1254432"/>
    <lineage>
        <taxon>Bacteria</taxon>
        <taxon>Pseudomonadati</taxon>
        <taxon>Myxococcota</taxon>
        <taxon>Polyangia</taxon>
        <taxon>Polyangiales</taxon>
        <taxon>Polyangiaceae</taxon>
        <taxon>Sorangium</taxon>
    </lineage>
</organism>
<evidence type="ECO:0000259" key="1">
    <source>
        <dbReference type="Pfam" id="PF01738"/>
    </source>
</evidence>
<dbReference type="KEGG" id="scu:SCE1572_01335"/>
<name>S4XLA9_SORCE</name>
<dbReference type="Pfam" id="PF01738">
    <property type="entry name" value="DLH"/>
    <property type="match status" value="1"/>
</dbReference>
<dbReference type="PATRIC" id="fig|1254432.3.peg.289"/>
<protein>
    <recommendedName>
        <fullName evidence="1">Dienelactone hydrolase domain-containing protein</fullName>
    </recommendedName>
</protein>
<dbReference type="RefSeq" id="WP_020464977.1">
    <property type="nucleotide sequence ID" value="NC_021658.1"/>
</dbReference>